<proteinExistence type="predicted"/>
<sequence length="269" mass="29674">MNKRIRAFLGGNGVFDSLESVEAALPKQKEELGSPEFRHGKVAQKRRWKAYHWEETNNNLLWQAHYAEAIAPSDQYLKGDTATIAKQQFGLMVVAYLLHGFLSLLSSSEGDSDSDDECIVSETEVGAESAFGGVFGSVFDMSSSRLSDGDQMTRTDTRLLSLLSRLERVAEDIWVAIGEVKAMAESRVLLVATAAVQEQATKRRRQAAQAKKPSPSSLQASSPGRRPCDSRRRSRRSGEWLLWTASFPELCGRGVCEAVEPLVVAHQSL</sequence>
<organism evidence="2 3">
    <name type="scientific">Linum tenue</name>
    <dbReference type="NCBI Taxonomy" id="586396"/>
    <lineage>
        <taxon>Eukaryota</taxon>
        <taxon>Viridiplantae</taxon>
        <taxon>Streptophyta</taxon>
        <taxon>Embryophyta</taxon>
        <taxon>Tracheophyta</taxon>
        <taxon>Spermatophyta</taxon>
        <taxon>Magnoliopsida</taxon>
        <taxon>eudicotyledons</taxon>
        <taxon>Gunneridae</taxon>
        <taxon>Pentapetalae</taxon>
        <taxon>rosids</taxon>
        <taxon>fabids</taxon>
        <taxon>Malpighiales</taxon>
        <taxon>Linaceae</taxon>
        <taxon>Linum</taxon>
    </lineage>
</organism>
<protein>
    <submittedName>
        <fullName evidence="2">Uncharacterized protein</fullName>
    </submittedName>
</protein>
<dbReference type="EMBL" id="CAMGYJ010000004">
    <property type="protein sequence ID" value="CAI0402889.1"/>
    <property type="molecule type" value="Genomic_DNA"/>
</dbReference>
<keyword evidence="3" id="KW-1185">Reference proteome</keyword>
<dbReference type="AlphaFoldDB" id="A0AAV0J0S1"/>
<reference evidence="2" key="1">
    <citation type="submission" date="2022-08" db="EMBL/GenBank/DDBJ databases">
        <authorList>
            <person name="Gutierrez-Valencia J."/>
        </authorList>
    </citation>
    <scope>NUCLEOTIDE SEQUENCE</scope>
</reference>
<dbReference type="Proteomes" id="UP001154282">
    <property type="component" value="Unassembled WGS sequence"/>
</dbReference>
<name>A0AAV0J0S1_9ROSI</name>
<accession>A0AAV0J0S1</accession>
<evidence type="ECO:0000313" key="3">
    <source>
        <dbReference type="Proteomes" id="UP001154282"/>
    </source>
</evidence>
<gene>
    <name evidence="2" type="ORF">LITE_LOCUS11816</name>
</gene>
<comment type="caution">
    <text evidence="2">The sequence shown here is derived from an EMBL/GenBank/DDBJ whole genome shotgun (WGS) entry which is preliminary data.</text>
</comment>
<feature type="region of interest" description="Disordered" evidence="1">
    <location>
        <begin position="202"/>
        <end position="232"/>
    </location>
</feature>
<evidence type="ECO:0000256" key="1">
    <source>
        <dbReference type="SAM" id="MobiDB-lite"/>
    </source>
</evidence>
<evidence type="ECO:0000313" key="2">
    <source>
        <dbReference type="EMBL" id="CAI0402889.1"/>
    </source>
</evidence>